<evidence type="ECO:0000313" key="1">
    <source>
        <dbReference type="EMBL" id="RKO61339.1"/>
    </source>
</evidence>
<name>A0A420VCN3_9BACI</name>
<dbReference type="EMBL" id="AZRV01000045">
    <property type="protein sequence ID" value="RKO61339.1"/>
    <property type="molecule type" value="Genomic_DNA"/>
</dbReference>
<organism evidence="1 2">
    <name type="scientific">Caldibacillus debilis GB1</name>
    <dbReference type="NCBI Taxonomy" id="1339248"/>
    <lineage>
        <taxon>Bacteria</taxon>
        <taxon>Bacillati</taxon>
        <taxon>Bacillota</taxon>
        <taxon>Bacilli</taxon>
        <taxon>Bacillales</taxon>
        <taxon>Bacillaceae</taxon>
        <taxon>Caldibacillus</taxon>
    </lineage>
</organism>
<protein>
    <submittedName>
        <fullName evidence="1">Uncharacterized protein</fullName>
    </submittedName>
</protein>
<keyword evidence="2" id="KW-1185">Reference proteome</keyword>
<reference evidence="1 2" key="1">
    <citation type="submission" date="2013-12" db="EMBL/GenBank/DDBJ databases">
        <title>Genome and proteome characterization of Caldibacillus debilis GB1 derived from a cellulolytic aero-tolerant co-culture.</title>
        <authorList>
            <person name="Wushke S.T."/>
            <person name="Zhang X."/>
            <person name="Fristensky B."/>
            <person name="Wilkins J.A."/>
            <person name="Levin D.B."/>
            <person name="Sparling R."/>
        </authorList>
    </citation>
    <scope>NUCLEOTIDE SEQUENCE [LARGE SCALE GENOMIC DNA]</scope>
    <source>
        <strain evidence="1 2">GB1</strain>
    </source>
</reference>
<dbReference type="SUPFAM" id="SSF159275">
    <property type="entry name" value="PA1994-like"/>
    <property type="match status" value="1"/>
</dbReference>
<proteinExistence type="predicted"/>
<dbReference type="AlphaFoldDB" id="A0A420VCN3"/>
<accession>A0A420VCN3</accession>
<sequence>MKKVKQRYLLLEEAAGRRKFHYKDGNFETNIEVDAYGFVLRYPGIFTRVF</sequence>
<gene>
    <name evidence="1" type="ORF">Cdeb_01655</name>
</gene>
<dbReference type="Proteomes" id="UP000286235">
    <property type="component" value="Unassembled WGS sequence"/>
</dbReference>
<evidence type="ECO:0000313" key="2">
    <source>
        <dbReference type="Proteomes" id="UP000286235"/>
    </source>
</evidence>
<dbReference type="Pfam" id="PF06475">
    <property type="entry name" value="Glycolipid_bind"/>
    <property type="match status" value="1"/>
</dbReference>
<dbReference type="InterPro" id="IPR009467">
    <property type="entry name" value="Glycolipid-bd_prot_put"/>
</dbReference>
<comment type="caution">
    <text evidence="1">The sequence shown here is derived from an EMBL/GenBank/DDBJ whole genome shotgun (WGS) entry which is preliminary data.</text>
</comment>